<keyword evidence="2" id="KW-1185">Reference proteome</keyword>
<gene>
    <name evidence="1" type="ORF">M9H77_19944</name>
</gene>
<name>A0ACC0AJ41_CATRO</name>
<comment type="caution">
    <text evidence="1">The sequence shown here is derived from an EMBL/GenBank/DDBJ whole genome shotgun (WGS) entry which is preliminary data.</text>
</comment>
<accession>A0ACC0AJ41</accession>
<sequence>MVHPIMQTHSWGIWLDLYPPYPRSDYSRLKANSGNGIDCAFCSIARSCRRSSPSSRTRSSLYEFRILCSSGTGTNNIDSSNKNPITYDADTDSVDEVYCPESEGYDDDHMDDDGSGIEIQVEKIAQNRRRIQARVSVKASLDTVWNILTDYERLSDFIPSLTVSQLLEKRDKFARLLQIGQQNLAFGLKFKAKGVIDCYEKDIQNFPNGQSRDIEFKMTEGDFKRFEGKWSIEQSSTGKYNLSDTIVDQGFRTTLFYVVEVEPKAWLPVGLVQGRLCREIKMNLSCIQNAAEKASYNTGSAY</sequence>
<protein>
    <submittedName>
        <fullName evidence="1">Uncharacterized protein</fullName>
    </submittedName>
</protein>
<dbReference type="EMBL" id="CM044705">
    <property type="protein sequence ID" value="KAI5660621.1"/>
    <property type="molecule type" value="Genomic_DNA"/>
</dbReference>
<evidence type="ECO:0000313" key="1">
    <source>
        <dbReference type="EMBL" id="KAI5660621.1"/>
    </source>
</evidence>
<reference evidence="2" key="1">
    <citation type="journal article" date="2023" name="Nat. Plants">
        <title>Single-cell RNA sequencing provides a high-resolution roadmap for understanding the multicellular compartmentation of specialized metabolism.</title>
        <authorList>
            <person name="Sun S."/>
            <person name="Shen X."/>
            <person name="Li Y."/>
            <person name="Li Y."/>
            <person name="Wang S."/>
            <person name="Li R."/>
            <person name="Zhang H."/>
            <person name="Shen G."/>
            <person name="Guo B."/>
            <person name="Wei J."/>
            <person name="Xu J."/>
            <person name="St-Pierre B."/>
            <person name="Chen S."/>
            <person name="Sun C."/>
        </authorList>
    </citation>
    <scope>NUCLEOTIDE SEQUENCE [LARGE SCALE GENOMIC DNA]</scope>
</reference>
<dbReference type="Proteomes" id="UP001060085">
    <property type="component" value="Linkage Group LG05"/>
</dbReference>
<proteinExistence type="predicted"/>
<organism evidence="1 2">
    <name type="scientific">Catharanthus roseus</name>
    <name type="common">Madagascar periwinkle</name>
    <name type="synonym">Vinca rosea</name>
    <dbReference type="NCBI Taxonomy" id="4058"/>
    <lineage>
        <taxon>Eukaryota</taxon>
        <taxon>Viridiplantae</taxon>
        <taxon>Streptophyta</taxon>
        <taxon>Embryophyta</taxon>
        <taxon>Tracheophyta</taxon>
        <taxon>Spermatophyta</taxon>
        <taxon>Magnoliopsida</taxon>
        <taxon>eudicotyledons</taxon>
        <taxon>Gunneridae</taxon>
        <taxon>Pentapetalae</taxon>
        <taxon>asterids</taxon>
        <taxon>lamiids</taxon>
        <taxon>Gentianales</taxon>
        <taxon>Apocynaceae</taxon>
        <taxon>Rauvolfioideae</taxon>
        <taxon>Vinceae</taxon>
        <taxon>Catharanthinae</taxon>
        <taxon>Catharanthus</taxon>
    </lineage>
</organism>
<evidence type="ECO:0000313" key="2">
    <source>
        <dbReference type="Proteomes" id="UP001060085"/>
    </source>
</evidence>